<keyword evidence="4 7" id="KW-0493">Microtubule</keyword>
<dbReference type="GO" id="GO:0000922">
    <property type="term" value="C:spindle pole"/>
    <property type="evidence" value="ECO:0007669"/>
    <property type="project" value="UniProtKB-SubCell"/>
</dbReference>
<keyword evidence="7" id="KW-0132">Cell division</keyword>
<dbReference type="GO" id="GO:0007079">
    <property type="term" value="P:mitotic chromosome movement towards spindle pole"/>
    <property type="evidence" value="ECO:0007669"/>
    <property type="project" value="UniProtKB-UniRule"/>
</dbReference>
<dbReference type="Gene3D" id="2.130.10.10">
    <property type="entry name" value="YVTN repeat-like/Quinoprotein amine dehydrogenase"/>
    <property type="match status" value="2"/>
</dbReference>
<accession>A0A4X1V0X0</accession>
<dbReference type="PROSITE" id="PS50294">
    <property type="entry name" value="WD_REPEATS_REGION"/>
    <property type="match status" value="3"/>
</dbReference>
<dbReference type="GO" id="GO:0031117">
    <property type="term" value="P:positive regulation of microtubule depolymerization"/>
    <property type="evidence" value="ECO:0007669"/>
    <property type="project" value="UniProtKB-UniRule"/>
</dbReference>
<dbReference type="PROSITE" id="PS50082">
    <property type="entry name" value="WD_REPEATS_2"/>
    <property type="match status" value="5"/>
</dbReference>
<feature type="compositionally biased region" description="Polar residues" evidence="9">
    <location>
        <begin position="328"/>
        <end position="337"/>
    </location>
</feature>
<dbReference type="SMART" id="SM00320">
    <property type="entry name" value="WD40"/>
    <property type="match status" value="6"/>
</dbReference>
<dbReference type="FunFam" id="2.130.10.10:FF:000348">
    <property type="entry name" value="Katanin p80 WD40 repeat-containing subunit B1"/>
    <property type="match status" value="1"/>
</dbReference>
<evidence type="ECO:0000256" key="1">
    <source>
        <dbReference type="ARBA" id="ARBA00004245"/>
    </source>
</evidence>
<evidence type="ECO:0000313" key="12">
    <source>
        <dbReference type="Proteomes" id="UP000314985"/>
    </source>
</evidence>
<dbReference type="GO" id="GO:0005813">
    <property type="term" value="C:centrosome"/>
    <property type="evidence" value="ECO:0007669"/>
    <property type="project" value="UniProtKB-SubCell"/>
</dbReference>
<name>A0A4X1V0X0_PIG</name>
<dbReference type="GO" id="GO:0051301">
    <property type="term" value="P:cell division"/>
    <property type="evidence" value="ECO:0007669"/>
    <property type="project" value="UniProtKB-KW"/>
</dbReference>
<dbReference type="GO" id="GO:0008352">
    <property type="term" value="C:katanin complex"/>
    <property type="evidence" value="ECO:0007669"/>
    <property type="project" value="InterPro"/>
</dbReference>
<evidence type="ECO:0000256" key="6">
    <source>
        <dbReference type="ARBA" id="ARBA00023212"/>
    </source>
</evidence>
<comment type="subcellular location">
    <subcellularLocation>
        <location evidence="1 7">Cytoplasm</location>
        <location evidence="1 7">Cytoskeleton</location>
    </subcellularLocation>
    <subcellularLocation>
        <location evidence="7">Cytoplasm</location>
    </subcellularLocation>
    <subcellularLocation>
        <location evidence="7">Cytoplasm</location>
        <location evidence="7">Cytoskeleton</location>
        <location evidence="7">Microtubule organizing center</location>
        <location evidence="7">Centrosome</location>
    </subcellularLocation>
    <subcellularLocation>
        <location evidence="7">Cytoplasm</location>
        <location evidence="7">Cytoskeleton</location>
        <location evidence="7">Spindle pole</location>
    </subcellularLocation>
    <subcellularLocation>
        <location evidence="7">Cytoplasm</location>
        <location evidence="7">Cytoskeleton</location>
        <location evidence="7">Spindle</location>
    </subcellularLocation>
    <text evidence="7">Predominantly cytoplasmic. Localized to the interphase centrosome and mitotic spindle poles. Localizes within the cytoplasm, partially overlapping with microtubules, in interphase and to the mitotic spindle and spindle poles during mitosis.</text>
</comment>
<dbReference type="GO" id="GO:0051013">
    <property type="term" value="P:microtubule severing"/>
    <property type="evidence" value="ECO:0007669"/>
    <property type="project" value="UniProtKB-UniRule"/>
</dbReference>
<dbReference type="PANTHER" id="PTHR19845">
    <property type="entry name" value="KATANIN P80 SUBUNIT"/>
    <property type="match status" value="1"/>
</dbReference>
<organism evidence="11 12">
    <name type="scientific">Sus scrofa</name>
    <name type="common">Pig</name>
    <dbReference type="NCBI Taxonomy" id="9823"/>
    <lineage>
        <taxon>Eukaryota</taxon>
        <taxon>Metazoa</taxon>
        <taxon>Chordata</taxon>
        <taxon>Craniata</taxon>
        <taxon>Vertebrata</taxon>
        <taxon>Euteleostomi</taxon>
        <taxon>Mammalia</taxon>
        <taxon>Eutheria</taxon>
        <taxon>Laurasiatheria</taxon>
        <taxon>Artiodactyla</taxon>
        <taxon>Suina</taxon>
        <taxon>Suidae</taxon>
        <taxon>Sus</taxon>
    </lineage>
</organism>
<feature type="repeat" description="WD" evidence="8">
    <location>
        <begin position="59"/>
        <end position="100"/>
    </location>
</feature>
<keyword evidence="3 8" id="KW-0853">WD repeat</keyword>
<dbReference type="Pfam" id="PF00400">
    <property type="entry name" value="WD40"/>
    <property type="match status" value="5"/>
</dbReference>
<dbReference type="InterPro" id="IPR020472">
    <property type="entry name" value="WD40_PAC1"/>
</dbReference>
<keyword evidence="7" id="KW-0131">Cell cycle</keyword>
<dbReference type="Pfam" id="PF13925">
    <property type="entry name" value="Katanin_con80"/>
    <property type="match status" value="1"/>
</dbReference>
<dbReference type="FunFam" id="2.130.10.10:FF:000462">
    <property type="entry name" value="Katanin p80 WD40 repeat-containing subunit B1"/>
    <property type="match status" value="1"/>
</dbReference>
<reference evidence="11 12" key="1">
    <citation type="submission" date="2017-08" db="EMBL/GenBank/DDBJ databases">
        <title>USMARCv1.0.</title>
        <authorList>
            <person name="Hannum G.I."/>
            <person name="Koren S."/>
            <person name="Schroeder S.G."/>
            <person name="Chin S.C."/>
            <person name="Nonneman D.J."/>
            <person name="Becker S.A."/>
            <person name="Rosen B.D."/>
            <person name="Bickhart D.M."/>
            <person name="Putnam N.H."/>
            <person name="Green R.E."/>
            <person name="Tuggle C.K."/>
            <person name="Liu H."/>
            <person name="Rohrer G.A."/>
            <person name="Warr A."/>
            <person name="Hall R."/>
            <person name="Kim K."/>
            <person name="Hume D.A."/>
            <person name="Talbot R."/>
            <person name="Chow W."/>
            <person name="Howe K."/>
            <person name="Schwartz A.S."/>
            <person name="Watson M."/>
            <person name="Archibald A.L."/>
            <person name="Phillippy A.M."/>
            <person name="Smith T.P.L."/>
        </authorList>
    </citation>
    <scope>NUCLEOTIDE SEQUENCE [LARGE SCALE GENOMIC DNA]</scope>
</reference>
<evidence type="ECO:0000256" key="8">
    <source>
        <dbReference type="PROSITE-ProRule" id="PRU00221"/>
    </source>
</evidence>
<dbReference type="Proteomes" id="UP000314985">
    <property type="component" value="Chromosome 6"/>
</dbReference>
<reference evidence="11" key="2">
    <citation type="submission" date="2025-08" db="UniProtKB">
        <authorList>
            <consortium name="Ensembl"/>
        </authorList>
    </citation>
    <scope>IDENTIFICATION</scope>
</reference>
<protein>
    <recommendedName>
        <fullName evidence="7">Katanin p80 WD40 repeat-containing subunit B1</fullName>
        <shortName evidence="7">Katanin p80 subunit B1</shortName>
    </recommendedName>
    <alternativeName>
        <fullName evidence="7">p80 katanin</fullName>
    </alternativeName>
</protein>
<dbReference type="HAMAP" id="MF_03022">
    <property type="entry name" value="Katanin_p80_B1"/>
    <property type="match status" value="1"/>
</dbReference>
<feature type="repeat" description="WD" evidence="8">
    <location>
        <begin position="101"/>
        <end position="130"/>
    </location>
</feature>
<comment type="subunit">
    <text evidence="7">Interacts with KATNA1. This interaction enhances the microtubule binding and severing activity of KATNA1 and also targets this activity to the centrosome. This interaction is weakly competed by KATNBL1 which has a lower affinity for it. Interacts with ASPM; the katanin complex formation KATNA1:KATNB1 is required for the association of ASPM. Interacts with dynein, microtubules, NDEL1 and PAFAH1B1. Interacts with KATNAL1; this interaction is weakly competed by KATNBL1 which has a lower affinity for it. Interacts with CAMSAP2 and CAMSAP3; leading to regulate the length of CAMSAP-decorated microtubule stretches.</text>
</comment>
<evidence type="ECO:0000256" key="7">
    <source>
        <dbReference type="HAMAP-Rule" id="MF_03022"/>
    </source>
</evidence>
<dbReference type="InterPro" id="IPR019775">
    <property type="entry name" value="WD40_repeat_CS"/>
</dbReference>
<proteinExistence type="inferred from homology"/>
<dbReference type="CDD" id="cd00200">
    <property type="entry name" value="WD40"/>
    <property type="match status" value="1"/>
</dbReference>
<dbReference type="PANTHER" id="PTHR19845:SF0">
    <property type="entry name" value="KATANIN P80 WD40 REPEAT-CONTAINING SUBUNIT B1"/>
    <property type="match status" value="1"/>
</dbReference>
<dbReference type="SUPFAM" id="SSF50978">
    <property type="entry name" value="WD40 repeat-like"/>
    <property type="match status" value="1"/>
</dbReference>
<dbReference type="AlphaFoldDB" id="A0A4X1V0X0"/>
<comment type="similarity">
    <text evidence="7">Belongs to the WD repeat KATNB1 family.</text>
</comment>
<dbReference type="GO" id="GO:0005737">
    <property type="term" value="C:cytoplasm"/>
    <property type="evidence" value="ECO:0007669"/>
    <property type="project" value="UniProtKB-SubCell"/>
</dbReference>
<feature type="region of interest" description="Disordered" evidence="9">
    <location>
        <begin position="297"/>
        <end position="383"/>
    </location>
</feature>
<keyword evidence="6 7" id="KW-0206">Cytoskeleton</keyword>
<sequence length="593" mass="65262">MATPVVTKTAWKLQEIVAHASNVSSLVLGKASGRLLATGGDDCRVNLWSVNKPNCIMSLTGHTSPVESVRLNTPEELIVAGSQSGSIRVWDLEAAKILRTLMGHKANICSLDFHPYGEFVASGSQDTNIKGHSQAVRCLRFSPDGKWLASAADDHTVKLWDLTAGKMMSEFPGHTGPVNVVEFHPNEYLLASGSSDRTIRFWDLEKFQVVSCIEGEPGPVRSVLFNPDGCCLYSGCQDSLRVYGWEPERCFDVVLVNWGKVADLAICNDQLIGVAFSQSNVSSYVVDLTRVTRTGTVAQDPVQDSRPLAQQPPHPSAPLRRIYERPSTACSKPQRVKQNSESERRSPSSEDDRDERESRAEIQNTEDYNEIFHPTPSAGLFPPVPSPDMATAKEAAKPSPATDVQFPVPNAVKIPQQVELLDEDAMSQIRKGHDTMCVVLTSRHKNLDTVWAAWTTGDIKTSVDSAVAINDLSVVVDLLNIVNQKASLWKLDLCTTILPQIEKLLKSKYESYVQTGCTSLKLILKRFLPLITDMLAAPPSVGVDISREERLHKCRLCYKQLKSISGFVKSKSSLSGRHGSAFRELHLLMASLD</sequence>
<comment type="function">
    <text evidence="7">Participates in a complex which severs microtubules in an ATP-dependent manner. May act to target the enzymatic subunit of this complex to sites of action such as the centrosome. Microtubule severing may promote rapid reorganization of cellular microtubule arrays and the release of microtubules from the centrosome following nucleation. Microtubule release from the mitotic spindle poles may allow depolymerization of the microtubule end proximal to the spindle pole, leading to poleward microtubule flux and poleward motion of chromosome. Microtubule release within the cell body of neurons may be required for their transport into neuronal processes by microtubule-dependent motor proteins. This transport is required for axonal growth.</text>
</comment>
<keyword evidence="5" id="KW-0677">Repeat</keyword>
<evidence type="ECO:0000259" key="10">
    <source>
        <dbReference type="Pfam" id="PF13925"/>
    </source>
</evidence>
<dbReference type="InterPro" id="IPR036322">
    <property type="entry name" value="WD40_repeat_dom_sf"/>
</dbReference>
<evidence type="ECO:0000256" key="3">
    <source>
        <dbReference type="ARBA" id="ARBA00022574"/>
    </source>
</evidence>
<feature type="compositionally biased region" description="Basic and acidic residues" evidence="9">
    <location>
        <begin position="338"/>
        <end position="360"/>
    </location>
</feature>
<dbReference type="PROSITE" id="PS00678">
    <property type="entry name" value="WD_REPEATS_1"/>
    <property type="match status" value="2"/>
</dbReference>
<dbReference type="GO" id="GO:0005874">
    <property type="term" value="C:microtubule"/>
    <property type="evidence" value="ECO:0007669"/>
    <property type="project" value="UniProtKB-KW"/>
</dbReference>
<keyword evidence="7" id="KW-0498">Mitosis</keyword>
<feature type="repeat" description="WD" evidence="8">
    <location>
        <begin position="16"/>
        <end position="58"/>
    </location>
</feature>
<evidence type="ECO:0000256" key="9">
    <source>
        <dbReference type="SAM" id="MobiDB-lite"/>
    </source>
</evidence>
<feature type="repeat" description="WD" evidence="8">
    <location>
        <begin position="129"/>
        <end position="170"/>
    </location>
</feature>
<dbReference type="InterPro" id="IPR001680">
    <property type="entry name" value="WD40_rpt"/>
</dbReference>
<dbReference type="InterPro" id="IPR026962">
    <property type="entry name" value="KTNB1"/>
</dbReference>
<dbReference type="InterPro" id="IPR028021">
    <property type="entry name" value="Katanin_C-terminal"/>
</dbReference>
<evidence type="ECO:0000313" key="11">
    <source>
        <dbReference type="Ensembl" id="ENSSSCP00070034299.1"/>
    </source>
</evidence>
<dbReference type="InterPro" id="IPR015943">
    <property type="entry name" value="WD40/YVTN_repeat-like_dom_sf"/>
</dbReference>
<dbReference type="Ensembl" id="ENSSSCT00070040869.1">
    <property type="protein sequence ID" value="ENSSSCP00070034299.1"/>
    <property type="gene ID" value="ENSSSCG00070020441.1"/>
</dbReference>
<evidence type="ECO:0000256" key="2">
    <source>
        <dbReference type="ARBA" id="ARBA00022490"/>
    </source>
</evidence>
<evidence type="ECO:0000256" key="4">
    <source>
        <dbReference type="ARBA" id="ARBA00022701"/>
    </source>
</evidence>
<keyword evidence="2 7" id="KW-0963">Cytoplasm</keyword>
<feature type="domain" description="Katanin p80 subunit C-terminal" evidence="10">
    <location>
        <begin position="431"/>
        <end position="589"/>
    </location>
</feature>
<dbReference type="GO" id="GO:0008017">
    <property type="term" value="F:microtubule binding"/>
    <property type="evidence" value="ECO:0007669"/>
    <property type="project" value="UniProtKB-UniRule"/>
</dbReference>
<feature type="repeat" description="WD" evidence="8">
    <location>
        <begin position="171"/>
        <end position="212"/>
    </location>
</feature>
<dbReference type="PRINTS" id="PR00320">
    <property type="entry name" value="GPROTEINBRPT"/>
</dbReference>
<evidence type="ECO:0000256" key="5">
    <source>
        <dbReference type="ARBA" id="ARBA00022737"/>
    </source>
</evidence>
<gene>
    <name evidence="7 11" type="primary">KATNB1</name>
</gene>